<dbReference type="SUPFAM" id="SSF55874">
    <property type="entry name" value="ATPase domain of HSP90 chaperone/DNA topoisomerase II/histidine kinase"/>
    <property type="match status" value="1"/>
</dbReference>
<evidence type="ECO:0000256" key="1">
    <source>
        <dbReference type="ARBA" id="ARBA00000085"/>
    </source>
</evidence>
<dbReference type="Gene3D" id="3.30.450.20">
    <property type="entry name" value="PAS domain"/>
    <property type="match status" value="1"/>
</dbReference>
<dbReference type="AlphaFoldDB" id="A0A494VP41"/>
<accession>A0A494VP41</accession>
<feature type="coiled-coil region" evidence="9">
    <location>
        <begin position="402"/>
        <end position="436"/>
    </location>
</feature>
<keyword evidence="8" id="KW-0802">TPR repeat</keyword>
<keyword evidence="10" id="KW-0812">Transmembrane</keyword>
<evidence type="ECO:0000313" key="13">
    <source>
        <dbReference type="Proteomes" id="UP000270046"/>
    </source>
</evidence>
<dbReference type="Pfam" id="PF13181">
    <property type="entry name" value="TPR_8"/>
    <property type="match status" value="2"/>
</dbReference>
<evidence type="ECO:0000256" key="4">
    <source>
        <dbReference type="ARBA" id="ARBA00022679"/>
    </source>
</evidence>
<keyword evidence="7" id="KW-0067">ATP-binding</keyword>
<dbReference type="EC" id="2.7.13.3" evidence="2"/>
<dbReference type="InterPro" id="IPR005467">
    <property type="entry name" value="His_kinase_dom"/>
</dbReference>
<dbReference type="GO" id="GO:0004673">
    <property type="term" value="F:protein histidine kinase activity"/>
    <property type="evidence" value="ECO:0007669"/>
    <property type="project" value="UniProtKB-EC"/>
</dbReference>
<dbReference type="GO" id="GO:0005524">
    <property type="term" value="F:ATP binding"/>
    <property type="evidence" value="ECO:0007669"/>
    <property type="project" value="UniProtKB-KW"/>
</dbReference>
<comment type="catalytic activity">
    <reaction evidence="1">
        <text>ATP + protein L-histidine = ADP + protein N-phospho-L-histidine.</text>
        <dbReference type="EC" id="2.7.13.3"/>
    </reaction>
</comment>
<dbReference type="SUPFAM" id="SSF48452">
    <property type="entry name" value="TPR-like"/>
    <property type="match status" value="1"/>
</dbReference>
<dbReference type="OrthoDB" id="9767435at2"/>
<dbReference type="Gene3D" id="1.25.40.10">
    <property type="entry name" value="Tetratricopeptide repeat domain"/>
    <property type="match status" value="2"/>
</dbReference>
<dbReference type="InterPro" id="IPR003594">
    <property type="entry name" value="HATPase_dom"/>
</dbReference>
<dbReference type="PANTHER" id="PTHR41523">
    <property type="entry name" value="TWO-COMPONENT SYSTEM SENSOR PROTEIN"/>
    <property type="match status" value="1"/>
</dbReference>
<dbReference type="Pfam" id="PF02518">
    <property type="entry name" value="HATPase_c"/>
    <property type="match status" value="1"/>
</dbReference>
<organism evidence="12 13">
    <name type="scientific">Mucilaginibacter celer</name>
    <dbReference type="NCBI Taxonomy" id="2305508"/>
    <lineage>
        <taxon>Bacteria</taxon>
        <taxon>Pseudomonadati</taxon>
        <taxon>Bacteroidota</taxon>
        <taxon>Sphingobacteriia</taxon>
        <taxon>Sphingobacteriales</taxon>
        <taxon>Sphingobacteriaceae</taxon>
        <taxon>Mucilaginibacter</taxon>
    </lineage>
</organism>
<evidence type="ECO:0000259" key="11">
    <source>
        <dbReference type="PROSITE" id="PS50109"/>
    </source>
</evidence>
<evidence type="ECO:0000256" key="3">
    <source>
        <dbReference type="ARBA" id="ARBA00022553"/>
    </source>
</evidence>
<dbReference type="SMART" id="SM00387">
    <property type="entry name" value="HATPase_c"/>
    <property type="match status" value="1"/>
</dbReference>
<evidence type="ECO:0000256" key="9">
    <source>
        <dbReference type="SAM" id="Coils"/>
    </source>
</evidence>
<gene>
    <name evidence="12" type="ORF">HYN43_009835</name>
</gene>
<dbReference type="PROSITE" id="PS50005">
    <property type="entry name" value="TPR"/>
    <property type="match status" value="1"/>
</dbReference>
<dbReference type="InterPro" id="IPR011495">
    <property type="entry name" value="Sig_transdc_His_kin_sub2_dim/P"/>
</dbReference>
<dbReference type="Gene3D" id="3.30.565.10">
    <property type="entry name" value="Histidine kinase-like ATPase, C-terminal domain"/>
    <property type="match status" value="1"/>
</dbReference>
<evidence type="ECO:0000256" key="2">
    <source>
        <dbReference type="ARBA" id="ARBA00012438"/>
    </source>
</evidence>
<keyword evidence="10" id="KW-1133">Transmembrane helix</keyword>
<evidence type="ECO:0000313" key="12">
    <source>
        <dbReference type="EMBL" id="AYL95571.1"/>
    </source>
</evidence>
<dbReference type="RefSeq" id="WP_119411529.1">
    <property type="nucleotide sequence ID" value="NZ_CP032869.1"/>
</dbReference>
<keyword evidence="13" id="KW-1185">Reference proteome</keyword>
<dbReference type="InterPro" id="IPR019734">
    <property type="entry name" value="TPR_rpt"/>
</dbReference>
<keyword evidence="4" id="KW-0808">Transferase</keyword>
<evidence type="ECO:0000256" key="8">
    <source>
        <dbReference type="PROSITE-ProRule" id="PRU00339"/>
    </source>
</evidence>
<keyword evidence="5" id="KW-0547">Nucleotide-binding</keyword>
<evidence type="ECO:0000256" key="5">
    <source>
        <dbReference type="ARBA" id="ARBA00022741"/>
    </source>
</evidence>
<keyword evidence="6 12" id="KW-0418">Kinase</keyword>
<evidence type="ECO:0000256" key="10">
    <source>
        <dbReference type="SAM" id="Phobius"/>
    </source>
</evidence>
<dbReference type="InterPro" id="IPR011990">
    <property type="entry name" value="TPR-like_helical_dom_sf"/>
</dbReference>
<reference evidence="12 13" key="1">
    <citation type="submission" date="2018-10" db="EMBL/GenBank/DDBJ databases">
        <title>Genome sequencing of Mucilaginibacter sp. HYN0043.</title>
        <authorList>
            <person name="Kim M."/>
            <person name="Yi H."/>
        </authorList>
    </citation>
    <scope>NUCLEOTIDE SEQUENCE [LARGE SCALE GENOMIC DNA]</scope>
    <source>
        <strain evidence="12 13">HYN0043</strain>
    </source>
</reference>
<name>A0A494VP41_9SPHI</name>
<protein>
    <recommendedName>
        <fullName evidence="2">histidine kinase</fullName>
        <ecNumber evidence="2">2.7.13.3</ecNumber>
    </recommendedName>
</protein>
<dbReference type="PANTHER" id="PTHR41523:SF8">
    <property type="entry name" value="ETHYLENE RESPONSE SENSOR PROTEIN"/>
    <property type="match status" value="1"/>
</dbReference>
<keyword evidence="3" id="KW-0597">Phosphoprotein</keyword>
<keyword evidence="10" id="KW-0472">Membrane</keyword>
<sequence length="630" mass="71716">MNFKFIYSILNHRSSGLAVLGLFVLFVSVAIAPVAVCADRNKSLNRDTEKDIEALKTTADKHLVQGKLDIAETELLEVLRRYRAIGFPNLHYTYDLLGLTYRNKGNFSKAIFYGLKTIESMEATHDTAAALTFYSRLANMYRELGQHEKSVEWYKKLLKDRRFTDGRNIYIFRDAGFLARELIKLKKEDEALNYILDIKAKNKPIGVHAEASLLASLAYCYDAARQNREADKYYLALIKLAPQLKKDNEVTTDVNYELGRYFINKQQYAQAGHFLQQALNASPGTNSASTVKDIYLMLYKVDSAGGNYFSATQNLMKNKILGDSIFNETKSRQIEELQVQYETAQKVKDIELLNNQNQLQRVKVDNANKIKNITLAGVVLLLIIMGLLFSRYRTKQKSNRVLEAHQQELDQKNIYLEKLNNKQEILLKEKEWLIKEVHHRVKNNLQMVTSLLYSQSVYLSDDAARVAVNDSLRRMQAMSLIHQKLYQDENTATIAISGYISELLRYLHESFDSGNEVVFEQHIEPLDLDVAQAVPLGLIITESIVNAIKYAFLNEQKGIVTITLKQDDPGYLLLKISDNGIGLPAAHETIEHKSLGLDLMKGLAKQLNGSFYIENNNGVHITVKFAVLDH</sequence>
<dbReference type="InterPro" id="IPR036890">
    <property type="entry name" value="HATPase_C_sf"/>
</dbReference>
<proteinExistence type="predicted"/>
<dbReference type="EMBL" id="CP032869">
    <property type="protein sequence ID" value="AYL95571.1"/>
    <property type="molecule type" value="Genomic_DNA"/>
</dbReference>
<dbReference type="SMART" id="SM00028">
    <property type="entry name" value="TPR"/>
    <property type="match status" value="4"/>
</dbReference>
<dbReference type="PROSITE" id="PS50109">
    <property type="entry name" value="HIS_KIN"/>
    <property type="match status" value="1"/>
</dbReference>
<dbReference type="Proteomes" id="UP000270046">
    <property type="component" value="Chromosome"/>
</dbReference>
<keyword evidence="9" id="KW-0175">Coiled coil</keyword>
<feature type="transmembrane region" description="Helical" evidence="10">
    <location>
        <begin position="373"/>
        <end position="390"/>
    </location>
</feature>
<dbReference type="KEGG" id="muh:HYN43_009835"/>
<feature type="domain" description="Histidine kinase" evidence="11">
    <location>
        <begin position="436"/>
        <end position="629"/>
    </location>
</feature>
<dbReference type="Pfam" id="PF07568">
    <property type="entry name" value="HisKA_2"/>
    <property type="match status" value="1"/>
</dbReference>
<feature type="repeat" description="TPR" evidence="8">
    <location>
        <begin position="252"/>
        <end position="285"/>
    </location>
</feature>
<evidence type="ECO:0000256" key="6">
    <source>
        <dbReference type="ARBA" id="ARBA00022777"/>
    </source>
</evidence>
<evidence type="ECO:0000256" key="7">
    <source>
        <dbReference type="ARBA" id="ARBA00022840"/>
    </source>
</evidence>